<evidence type="ECO:0008006" key="4">
    <source>
        <dbReference type="Google" id="ProtNLM"/>
    </source>
</evidence>
<keyword evidence="3" id="KW-1185">Reference proteome</keyword>
<gene>
    <name evidence="2" type="ORF">GCM10010358_13090</name>
</gene>
<evidence type="ECO:0000313" key="3">
    <source>
        <dbReference type="Proteomes" id="UP000619244"/>
    </source>
</evidence>
<reference evidence="2" key="2">
    <citation type="submission" date="2020-09" db="EMBL/GenBank/DDBJ databases">
        <authorList>
            <person name="Sun Q."/>
            <person name="Ohkuma M."/>
        </authorList>
    </citation>
    <scope>NUCLEOTIDE SEQUENCE</scope>
    <source>
        <strain evidence="2">JCM 4790</strain>
    </source>
</reference>
<accession>A0A918KEQ1</accession>
<evidence type="ECO:0000313" key="2">
    <source>
        <dbReference type="EMBL" id="GGX59965.1"/>
    </source>
</evidence>
<organism evidence="2 3">
    <name type="scientific">Streptomyces minutiscleroticus</name>
    <dbReference type="NCBI Taxonomy" id="68238"/>
    <lineage>
        <taxon>Bacteria</taxon>
        <taxon>Bacillati</taxon>
        <taxon>Actinomycetota</taxon>
        <taxon>Actinomycetes</taxon>
        <taxon>Kitasatosporales</taxon>
        <taxon>Streptomycetaceae</taxon>
        <taxon>Streptomyces</taxon>
    </lineage>
</organism>
<dbReference type="EMBL" id="BMVU01000003">
    <property type="protein sequence ID" value="GGX59965.1"/>
    <property type="molecule type" value="Genomic_DNA"/>
</dbReference>
<dbReference type="Proteomes" id="UP000619244">
    <property type="component" value="Unassembled WGS sequence"/>
</dbReference>
<name>A0A918KEQ1_9ACTN</name>
<protein>
    <recommendedName>
        <fullName evidence="4">MarR family transcriptional regulator</fullName>
    </recommendedName>
</protein>
<sequence>MTATAPAVTALAQGWCALPLLHDGIESRAGRALQAGHGLSAREYSLLDVLGRRHDGEGGHLRMRQVADAVVLSRSATTSGAPAPNGGRPVAAWATSAPRANMSPSGPAVPVR</sequence>
<proteinExistence type="predicted"/>
<dbReference type="Gene3D" id="1.10.10.10">
    <property type="entry name" value="Winged helix-like DNA-binding domain superfamily/Winged helix DNA-binding domain"/>
    <property type="match status" value="1"/>
</dbReference>
<reference evidence="2" key="1">
    <citation type="journal article" date="2014" name="Int. J. Syst. Evol. Microbiol.">
        <title>Complete genome sequence of Corynebacterium casei LMG S-19264T (=DSM 44701T), isolated from a smear-ripened cheese.</title>
        <authorList>
            <consortium name="US DOE Joint Genome Institute (JGI-PGF)"/>
            <person name="Walter F."/>
            <person name="Albersmeier A."/>
            <person name="Kalinowski J."/>
            <person name="Ruckert C."/>
        </authorList>
    </citation>
    <scope>NUCLEOTIDE SEQUENCE</scope>
    <source>
        <strain evidence="2">JCM 4790</strain>
    </source>
</reference>
<feature type="region of interest" description="Disordered" evidence="1">
    <location>
        <begin position="75"/>
        <end position="112"/>
    </location>
</feature>
<evidence type="ECO:0000256" key="1">
    <source>
        <dbReference type="SAM" id="MobiDB-lite"/>
    </source>
</evidence>
<dbReference type="AlphaFoldDB" id="A0A918KEQ1"/>
<dbReference type="InterPro" id="IPR036388">
    <property type="entry name" value="WH-like_DNA-bd_sf"/>
</dbReference>
<comment type="caution">
    <text evidence="2">The sequence shown here is derived from an EMBL/GenBank/DDBJ whole genome shotgun (WGS) entry which is preliminary data.</text>
</comment>